<dbReference type="PANTHER" id="PTHR16517:SF7">
    <property type="entry name" value="PROTEIN KING TUBBY"/>
    <property type="match status" value="1"/>
</dbReference>
<gene>
    <name evidence="3" type="ORF">PRELSG_1344700</name>
</gene>
<name>A0A1J1HDL0_PLARL</name>
<reference evidence="3 4" key="1">
    <citation type="submission" date="2015-04" db="EMBL/GenBank/DDBJ databases">
        <authorList>
            <consortium name="Pathogen Informatics"/>
        </authorList>
    </citation>
    <scope>NUCLEOTIDE SEQUENCE [LARGE SCALE GENOMIC DNA]</scope>
    <source>
        <strain evidence="3 4">SGS1</strain>
    </source>
</reference>
<dbReference type="EMBL" id="LN835308">
    <property type="protein sequence ID" value="CRH04073.1"/>
    <property type="molecule type" value="Genomic_DNA"/>
</dbReference>
<evidence type="ECO:0000313" key="4">
    <source>
        <dbReference type="Proteomes" id="UP000220158"/>
    </source>
</evidence>
<accession>A0A1J1HDL0</accession>
<comment type="similarity">
    <text evidence="1">Belongs to the TUB family.</text>
</comment>
<evidence type="ECO:0000259" key="2">
    <source>
        <dbReference type="Pfam" id="PF01167"/>
    </source>
</evidence>
<feature type="domain" description="Tubby C-terminal" evidence="2">
    <location>
        <begin position="843"/>
        <end position="1009"/>
    </location>
</feature>
<proteinExistence type="inferred from homology"/>
<keyword evidence="4" id="KW-1185">Reference proteome</keyword>
<dbReference type="RefSeq" id="XP_028536079.1">
    <property type="nucleotide sequence ID" value="XM_028678987.1"/>
</dbReference>
<sequence>MNYKNNWKERQDRLENIIKKEFFFKSSLKREYEESITGGFIVNNKYTLKESYECSKCEYVILIITEYIKKECVLDNYILAYRKLYENIEYYFNKISKKSDIDYLIDNYFLKRNISLNKKPKNRNNTEKNYIEMETYTISIILKIKKYILNAIPMLKNIIENLKFHDSNFYISNRIGIIENLKKKIFDYSCKKKKNIQIPCSYTNFYGKLDTSFGSNVKNKCYDYNTTNINYNLNSNNSNNNNFSINICNNNYNDQYSYLETDNENSGNQHMNSTENMNDNKYKNYNCNLYYSDGRNREHEYMHLQSFNDSNRCTTSLKKFYEIKITTNKNLVSLKSILLLIEIIFLLRSYFIKFEVENKKNEKINFFQLHEHRKNIICDEINYELFYNIILGKLRKKKKNEEENYFQKDKNIKLNQNEKYNKSYEKQNSNILYSNDFAYNRESCLNYENNNYISDNEDNYSSNNKNMYSSNEKNNYLSNNEGVHLFKNINNDSFNNTFPNENSNNNVPCVNFSKEKKAINNLSEKQINKINEYINYLFINIIEECDTYFSIEFLYTLHIFQFNFLFNIFKNLLLKTNVEDHIIIMLTYCACSIQNKEIIDYCFWKLISIFERETIPNSWIRLDKINNQLKNYKEISFKAKENGGKKNYSNSIFYETLNITKENEIENNLSEIDINRGNIYFKRNLIDKNVFKNSINNTKKEFDNCNDIPKGYIINELQRLRNFNDHYSCCYILKNNKKHKILMGFKKRGENKVYIYKYDKKIKKKFKTLKTFFNISGFLGVLICNFTGMKIKIYDNGISEKFSNFFPSFERKNVITITFESNIISELPRHFICNIYKENKNIKFIYENKCPIWNEEKEIYELPFYGRVKLASAKNLQLILRKCIIRQSKKELFLNKNINDVIEYMTSENNQKSYENDNSTEYNDNTLYKKNSQMLQDKDVKNEKKSGNKFSFDVIKNNSKKEEKKFEIINKDEEEIFLIFGKNSKDYFTLDFRHPLSTFEAFAIAISSLLKKKAVS</sequence>
<dbReference type="KEGG" id="prel:PRELSG_1344700"/>
<evidence type="ECO:0000256" key="1">
    <source>
        <dbReference type="ARBA" id="ARBA00007129"/>
    </source>
</evidence>
<dbReference type="VEuPathDB" id="PlasmoDB:PRELSG_1344700"/>
<dbReference type="AlphaFoldDB" id="A0A1J1HDL0"/>
<organism evidence="3 4">
    <name type="scientific">Plasmodium relictum</name>
    <dbReference type="NCBI Taxonomy" id="85471"/>
    <lineage>
        <taxon>Eukaryota</taxon>
        <taxon>Sar</taxon>
        <taxon>Alveolata</taxon>
        <taxon>Apicomplexa</taxon>
        <taxon>Aconoidasida</taxon>
        <taxon>Haemosporida</taxon>
        <taxon>Plasmodiidae</taxon>
        <taxon>Plasmodium</taxon>
        <taxon>Plasmodium (Haemamoeba)</taxon>
    </lineage>
</organism>
<dbReference type="PANTHER" id="PTHR16517">
    <property type="entry name" value="TUBBY-RELATED"/>
    <property type="match status" value="1"/>
</dbReference>
<dbReference type="Proteomes" id="UP000220158">
    <property type="component" value="Chromosome 13"/>
</dbReference>
<dbReference type="InterPro" id="IPR000007">
    <property type="entry name" value="Tubby_C"/>
</dbReference>
<dbReference type="Gene3D" id="3.20.90.10">
    <property type="entry name" value="Tubby Protein, Chain A"/>
    <property type="match status" value="1"/>
</dbReference>
<dbReference type="PRINTS" id="PR01573">
    <property type="entry name" value="SUPERTUBBY"/>
</dbReference>
<dbReference type="Pfam" id="PF01167">
    <property type="entry name" value="Tub"/>
    <property type="match status" value="1"/>
</dbReference>
<dbReference type="OMA" id="IYENKCP"/>
<protein>
    <recommendedName>
        <fullName evidence="2">Tubby C-terminal domain-containing protein</fullName>
    </recommendedName>
</protein>
<dbReference type="GeneID" id="39738381"/>
<dbReference type="OrthoDB" id="8775810at2759"/>
<evidence type="ECO:0000313" key="3">
    <source>
        <dbReference type="EMBL" id="CRH04073.1"/>
    </source>
</evidence>
<dbReference type="InterPro" id="IPR025659">
    <property type="entry name" value="Tubby-like_C"/>
</dbReference>
<dbReference type="SUPFAM" id="SSF54518">
    <property type="entry name" value="Tubby C-terminal domain-like"/>
    <property type="match status" value="1"/>
</dbReference>